<keyword evidence="1" id="KW-1133">Transmembrane helix</keyword>
<evidence type="ECO:0000256" key="1">
    <source>
        <dbReference type="SAM" id="Phobius"/>
    </source>
</evidence>
<reference evidence="2" key="1">
    <citation type="journal article" date="2014" name="Int. J. Syst. Evol. Microbiol.">
        <title>Complete genome sequence of Corynebacterium casei LMG S-19264T (=DSM 44701T), isolated from a smear-ripened cheese.</title>
        <authorList>
            <consortium name="US DOE Joint Genome Institute (JGI-PGF)"/>
            <person name="Walter F."/>
            <person name="Albersmeier A."/>
            <person name="Kalinowski J."/>
            <person name="Ruckert C."/>
        </authorList>
    </citation>
    <scope>NUCLEOTIDE SEQUENCE</scope>
    <source>
        <strain evidence="2">KCTC 22169</strain>
    </source>
</reference>
<dbReference type="EMBL" id="BMXR01000005">
    <property type="protein sequence ID" value="GGX54505.1"/>
    <property type="molecule type" value="Genomic_DNA"/>
</dbReference>
<keyword evidence="1" id="KW-0812">Transmembrane</keyword>
<protein>
    <submittedName>
        <fullName evidence="2">Uncharacterized protein</fullName>
    </submittedName>
</protein>
<evidence type="ECO:0000313" key="2">
    <source>
        <dbReference type="EMBL" id="GGX54505.1"/>
    </source>
</evidence>
<name>A0A918KA52_9GAMM</name>
<proteinExistence type="predicted"/>
<dbReference type="AlphaFoldDB" id="A0A918KA52"/>
<reference evidence="2" key="2">
    <citation type="submission" date="2020-09" db="EMBL/GenBank/DDBJ databases">
        <authorList>
            <person name="Sun Q."/>
            <person name="Kim S."/>
        </authorList>
    </citation>
    <scope>NUCLEOTIDE SEQUENCE</scope>
    <source>
        <strain evidence="2">KCTC 22169</strain>
    </source>
</reference>
<evidence type="ECO:0000313" key="3">
    <source>
        <dbReference type="Proteomes" id="UP000626148"/>
    </source>
</evidence>
<feature type="transmembrane region" description="Helical" evidence="1">
    <location>
        <begin position="6"/>
        <end position="25"/>
    </location>
</feature>
<comment type="caution">
    <text evidence="2">The sequence shown here is derived from an EMBL/GenBank/DDBJ whole genome shotgun (WGS) entry which is preliminary data.</text>
</comment>
<organism evidence="2 3">
    <name type="scientific">Saccharospirillum salsuginis</name>
    <dbReference type="NCBI Taxonomy" id="418750"/>
    <lineage>
        <taxon>Bacteria</taxon>
        <taxon>Pseudomonadati</taxon>
        <taxon>Pseudomonadota</taxon>
        <taxon>Gammaproteobacteria</taxon>
        <taxon>Oceanospirillales</taxon>
        <taxon>Saccharospirillaceae</taxon>
        <taxon>Saccharospirillum</taxon>
    </lineage>
</organism>
<gene>
    <name evidence="2" type="ORF">GCM10007392_22360</name>
</gene>
<accession>A0A918KA52</accession>
<keyword evidence="1" id="KW-0472">Membrane</keyword>
<sequence length="109" mass="12266">MATIVDGIIIGGAGGAIAGLTVWLVQYSYEKVTQRIHARRIFTWLKANTVANPDEGDQFKSTRAIASWNNLTEERVRFICSIDNRVFLSTGPNEGMWGIYERVPRSVYE</sequence>
<dbReference type="Proteomes" id="UP000626148">
    <property type="component" value="Unassembled WGS sequence"/>
</dbReference>
<keyword evidence="3" id="KW-1185">Reference proteome</keyword>